<dbReference type="InterPro" id="IPR029479">
    <property type="entry name" value="Nitroreductase"/>
</dbReference>
<evidence type="ECO:0000256" key="2">
    <source>
        <dbReference type="ARBA" id="ARBA00023002"/>
    </source>
</evidence>
<dbReference type="AlphaFoldDB" id="X0SR97"/>
<dbReference type="PANTHER" id="PTHR43673">
    <property type="entry name" value="NAD(P)H NITROREDUCTASE YDGI-RELATED"/>
    <property type="match status" value="1"/>
</dbReference>
<evidence type="ECO:0000256" key="1">
    <source>
        <dbReference type="ARBA" id="ARBA00007118"/>
    </source>
</evidence>
<dbReference type="EMBL" id="BARS01002272">
    <property type="protein sequence ID" value="GAF83623.1"/>
    <property type="molecule type" value="Genomic_DNA"/>
</dbReference>
<gene>
    <name evidence="4" type="ORF">S01H1_04284</name>
</gene>
<comment type="similarity">
    <text evidence="1">Belongs to the nitroreductase family.</text>
</comment>
<dbReference type="SUPFAM" id="SSF55469">
    <property type="entry name" value="FMN-dependent nitroreductase-like"/>
    <property type="match status" value="1"/>
</dbReference>
<dbReference type="Gene3D" id="3.40.109.10">
    <property type="entry name" value="NADH Oxidase"/>
    <property type="match status" value="1"/>
</dbReference>
<dbReference type="GO" id="GO:0016491">
    <property type="term" value="F:oxidoreductase activity"/>
    <property type="evidence" value="ECO:0007669"/>
    <property type="project" value="UniProtKB-KW"/>
</dbReference>
<dbReference type="InterPro" id="IPR000415">
    <property type="entry name" value="Nitroreductase-like"/>
</dbReference>
<dbReference type="PANTHER" id="PTHR43673:SF10">
    <property type="entry name" value="NADH DEHYDROGENASE_NAD(P)H NITROREDUCTASE XCC3605-RELATED"/>
    <property type="match status" value="1"/>
</dbReference>
<feature type="domain" description="Nitroreductase" evidence="3">
    <location>
        <begin position="1"/>
        <end position="127"/>
    </location>
</feature>
<proteinExistence type="inferred from homology"/>
<name>X0SR97_9ZZZZ</name>
<comment type="caution">
    <text evidence="4">The sequence shown here is derived from an EMBL/GenBank/DDBJ whole genome shotgun (WGS) entry which is preliminary data.</text>
</comment>
<accession>X0SR97</accession>
<sequence>DRIPREDLVELVNAGRLASSAGNAQPWEFIIVDDAALVADVFPSLGWLAGAPAEDRQPTALIVVLLANPKDRWAAWADGGAAVQNMELAAWEKGIGSCWIGSVDADTVGKLLKVPSELKLFSVLALGIPDETPVAEDADDDVSAKRDADGKLHVKKRRLEAICHLNRYGERA</sequence>
<feature type="non-terminal residue" evidence="4">
    <location>
        <position position="1"/>
    </location>
</feature>
<protein>
    <recommendedName>
        <fullName evidence="3">Nitroreductase domain-containing protein</fullName>
    </recommendedName>
</protein>
<organism evidence="4">
    <name type="scientific">marine sediment metagenome</name>
    <dbReference type="NCBI Taxonomy" id="412755"/>
    <lineage>
        <taxon>unclassified sequences</taxon>
        <taxon>metagenomes</taxon>
        <taxon>ecological metagenomes</taxon>
    </lineage>
</organism>
<evidence type="ECO:0000313" key="4">
    <source>
        <dbReference type="EMBL" id="GAF83623.1"/>
    </source>
</evidence>
<dbReference type="Pfam" id="PF00881">
    <property type="entry name" value="Nitroreductase"/>
    <property type="match status" value="1"/>
</dbReference>
<keyword evidence="2" id="KW-0560">Oxidoreductase</keyword>
<reference evidence="4" key="1">
    <citation type="journal article" date="2014" name="Front. Microbiol.">
        <title>High frequency of phylogenetically diverse reductive dehalogenase-homologous genes in deep subseafloor sedimentary metagenomes.</title>
        <authorList>
            <person name="Kawai M."/>
            <person name="Futagami T."/>
            <person name="Toyoda A."/>
            <person name="Takaki Y."/>
            <person name="Nishi S."/>
            <person name="Hori S."/>
            <person name="Arai W."/>
            <person name="Tsubouchi T."/>
            <person name="Morono Y."/>
            <person name="Uchiyama I."/>
            <person name="Ito T."/>
            <person name="Fujiyama A."/>
            <person name="Inagaki F."/>
            <person name="Takami H."/>
        </authorList>
    </citation>
    <scope>NUCLEOTIDE SEQUENCE</scope>
    <source>
        <strain evidence="4">Expedition CK06-06</strain>
    </source>
</reference>
<evidence type="ECO:0000259" key="3">
    <source>
        <dbReference type="Pfam" id="PF00881"/>
    </source>
</evidence>